<evidence type="ECO:0000313" key="1">
    <source>
        <dbReference type="EMBL" id="KAJ3499618.1"/>
    </source>
</evidence>
<keyword evidence="2" id="KW-1185">Reference proteome</keyword>
<proteinExistence type="predicted"/>
<protein>
    <submittedName>
        <fullName evidence="1">Uncharacterized protein</fullName>
    </submittedName>
</protein>
<evidence type="ECO:0000313" key="2">
    <source>
        <dbReference type="Proteomes" id="UP001148737"/>
    </source>
</evidence>
<dbReference type="Proteomes" id="UP001148737">
    <property type="component" value="Unassembled WGS sequence"/>
</dbReference>
<organism evidence="1 2">
    <name type="scientific">Lecanicillium saksenae</name>
    <dbReference type="NCBI Taxonomy" id="468837"/>
    <lineage>
        <taxon>Eukaryota</taxon>
        <taxon>Fungi</taxon>
        <taxon>Dikarya</taxon>
        <taxon>Ascomycota</taxon>
        <taxon>Pezizomycotina</taxon>
        <taxon>Sordariomycetes</taxon>
        <taxon>Hypocreomycetidae</taxon>
        <taxon>Hypocreales</taxon>
        <taxon>Cordycipitaceae</taxon>
        <taxon>Lecanicillium</taxon>
    </lineage>
</organism>
<name>A0ACC1R973_9HYPO</name>
<accession>A0ACC1R973</accession>
<comment type="caution">
    <text evidence="1">The sequence shown here is derived from an EMBL/GenBank/DDBJ whole genome shotgun (WGS) entry which is preliminary data.</text>
</comment>
<gene>
    <name evidence="1" type="ORF">NLG97_g186</name>
</gene>
<dbReference type="EMBL" id="JANAKD010000005">
    <property type="protein sequence ID" value="KAJ3499618.1"/>
    <property type="molecule type" value="Genomic_DNA"/>
</dbReference>
<reference evidence="1" key="1">
    <citation type="submission" date="2022-07" db="EMBL/GenBank/DDBJ databases">
        <title>Genome Sequence of Lecanicillium saksenae.</title>
        <authorList>
            <person name="Buettner E."/>
        </authorList>
    </citation>
    <scope>NUCLEOTIDE SEQUENCE</scope>
    <source>
        <strain evidence="1">VT-O1</strain>
    </source>
</reference>
<sequence>MENSSTPLVATFEGHISSTLDALLLFEGCLEGILNHVPRRPHDRERQDLIKSGNVFIYEEHASGIKRWTDGVSWSPSRILGNFLIYRELEKPFPPGEKKRALKKTKKSPQGISKPEPISQANMSYLAAAGVDPASVNKDQERSLIGSLVDSYPFKPEGLVKKTISICYQGVPHHLVSYYNVDDVVSGKLQTPTSVLGLQNITPRTELFLSQNFRTPVDEVEYAVADHNGALAAQYAPNHGSFNNGSGVLHRAIMQGNLQNAMNTSHQSSSPSGYLFPQHSGGSQNSYPGPIPSQPFPDAMGQQMPYAPNPTNNYSLDPTRSDRFASTATVNHEFPRNMPSATSSRRASIYDVGSHQSDISNMSYGSNGTESRPMANNAYLAQQSYYMPQQRQSVASMPHTSTFPVARGLRAESDSIPADNVSHQYNLDDTSPVWNFEGLEGNSEQQYFAGHTQNHVQWSNGPNSLHRT</sequence>